<sequence>MMKKRFWKKYLAEYDSRAKLQSEFGWVVTSTEEREYQQKSANIDRRMGNIGRRARTSTEECKHRQNSVNINRRMETSTEQREYQQKSAEQRQKSANINS</sequence>
<dbReference type="EMBL" id="JAGGKK010000018">
    <property type="protein sequence ID" value="MBP1950153.1"/>
    <property type="molecule type" value="Genomic_DNA"/>
</dbReference>
<organism evidence="2 3">
    <name type="scientific">Virgibacillus litoralis</name>
    <dbReference type="NCBI Taxonomy" id="578221"/>
    <lineage>
        <taxon>Bacteria</taxon>
        <taxon>Bacillati</taxon>
        <taxon>Bacillota</taxon>
        <taxon>Bacilli</taxon>
        <taxon>Bacillales</taxon>
        <taxon>Bacillaceae</taxon>
        <taxon>Virgibacillus</taxon>
    </lineage>
</organism>
<protein>
    <submittedName>
        <fullName evidence="2">Uncharacterized protein</fullName>
    </submittedName>
</protein>
<reference evidence="2 3" key="1">
    <citation type="submission" date="2021-03" db="EMBL/GenBank/DDBJ databases">
        <title>Genomic Encyclopedia of Type Strains, Phase IV (KMG-IV): sequencing the most valuable type-strain genomes for metagenomic binning, comparative biology and taxonomic classification.</title>
        <authorList>
            <person name="Goeker M."/>
        </authorList>
    </citation>
    <scope>NUCLEOTIDE SEQUENCE [LARGE SCALE GENOMIC DNA]</scope>
    <source>
        <strain evidence="2 3">DSM 21085</strain>
    </source>
</reference>
<gene>
    <name evidence="2" type="ORF">J2Z82_003110</name>
</gene>
<dbReference type="Proteomes" id="UP001519328">
    <property type="component" value="Unassembled WGS sequence"/>
</dbReference>
<feature type="compositionally biased region" description="Basic and acidic residues" evidence="1">
    <location>
        <begin position="72"/>
        <end position="92"/>
    </location>
</feature>
<evidence type="ECO:0000313" key="3">
    <source>
        <dbReference type="Proteomes" id="UP001519328"/>
    </source>
</evidence>
<comment type="caution">
    <text evidence="2">The sequence shown here is derived from an EMBL/GenBank/DDBJ whole genome shotgun (WGS) entry which is preliminary data.</text>
</comment>
<evidence type="ECO:0000256" key="1">
    <source>
        <dbReference type="SAM" id="MobiDB-lite"/>
    </source>
</evidence>
<accession>A0ABS4HH36</accession>
<proteinExistence type="predicted"/>
<feature type="region of interest" description="Disordered" evidence="1">
    <location>
        <begin position="46"/>
        <end position="99"/>
    </location>
</feature>
<keyword evidence="3" id="KW-1185">Reference proteome</keyword>
<name>A0ABS4HH36_9BACI</name>
<evidence type="ECO:0000313" key="2">
    <source>
        <dbReference type="EMBL" id="MBP1950153.1"/>
    </source>
</evidence>